<dbReference type="GO" id="GO:0005764">
    <property type="term" value="C:lysosome"/>
    <property type="evidence" value="ECO:0007669"/>
    <property type="project" value="TreeGrafter"/>
</dbReference>
<evidence type="ECO:0000256" key="8">
    <source>
        <dbReference type="SAM" id="SignalP"/>
    </source>
</evidence>
<dbReference type="InterPro" id="IPR017853">
    <property type="entry name" value="GH"/>
</dbReference>
<dbReference type="PANTHER" id="PTHR10030">
    <property type="entry name" value="ALPHA-L-FUCOSIDASE"/>
    <property type="match status" value="1"/>
</dbReference>
<dbReference type="InterPro" id="IPR057739">
    <property type="entry name" value="Glyco_hydro_29_N"/>
</dbReference>
<feature type="domain" description="Trimeric autotransporter adhesin YadA-like head" evidence="10">
    <location>
        <begin position="416"/>
        <end position="442"/>
    </location>
</feature>
<dbReference type="InterPro" id="IPR008640">
    <property type="entry name" value="Adhesin_Head_dom"/>
</dbReference>
<dbReference type="InterPro" id="IPR011049">
    <property type="entry name" value="Serralysin-like_metalloprot_C"/>
</dbReference>
<dbReference type="GO" id="GO:0019867">
    <property type="term" value="C:outer membrane"/>
    <property type="evidence" value="ECO:0007669"/>
    <property type="project" value="InterPro"/>
</dbReference>
<protein>
    <recommendedName>
        <fullName evidence="3">alpha-L-fucosidase</fullName>
        <ecNumber evidence="3">3.2.1.51</ecNumber>
    </recommendedName>
</protein>
<evidence type="ECO:0000259" key="11">
    <source>
        <dbReference type="Pfam" id="PF16757"/>
    </source>
</evidence>
<dbReference type="Pfam" id="PF16757">
    <property type="entry name" value="Fucosidase_C"/>
    <property type="match status" value="1"/>
</dbReference>
<evidence type="ECO:0000256" key="2">
    <source>
        <dbReference type="ARBA" id="ARBA00007951"/>
    </source>
</evidence>
<dbReference type="AlphaFoldDB" id="A0A811LLG9"/>
<evidence type="ECO:0000256" key="3">
    <source>
        <dbReference type="ARBA" id="ARBA00012662"/>
    </source>
</evidence>
<sequence>MRLLVGLFLTLLSFSANSKYDPNWDSLDSRPLPSWYDADKFGIFVHWGVFSVPAYHSEWLWSYWKQQDPDVVKFMEKNFPGQSYGDLASKFTAADFDAKSFADIVKASGAKYFVVTSKHHEGYTLWPSSTSFSWNSVDIGPHRDLIQEFRDAITEAGIHFGLYFSQMDWFHPLYLNDKTDKTNNYPGNVSLIQMTEIVNRYHPEVLWSDGDWEMKDTYWKSQEFIAWLFNERNKIRAVVRWGEIHSKGLRNNSKALGNGSKALGNGSKALGNDSKALGNDSKALGNDSKALGNDSKALGNGSKALGNDSKALGNDSKALGNDSKALGNDSKALGNGSKALGNDSKALGNDSKALGNDSKALGNGSKALGNDSKALGNDSKALGNGSKALGNDSKALGNDSKALGNGSKALGNGSKALGNDSKALGNGSKALGNDSKALGNGSKALGNGSKALGNGSKALGNDSKALGNDSKALGNDSKALGNGSKALGNDSKALGNDSKALGNGSKALGNDSKALGNGSKAFANNSKLEYVVNYLEYCVLWRKVRWPKPGSLSPLYAICVETERLEFENPVKDTIVVNDRWGSDIPGHHGSYITGTDRFMPGKLLKRKWESCMTLDKQSWGFRRNIKSSDVLTTKEVLTIMAKVLAWGGNLLLNIGPDHLGNISPIFEERLRDIGTFVEANKEAIFDTKPWIFQNESDTIWYTSKTDDLLTGNEYFNPQIEGITTVYAFLLEFEDSVALRLIKPTDNIKVTLLGTSTTLKTTVKGGVFTVILPSFKKFPHKDAIVLKIENAKSDKYRPNVYNHL</sequence>
<dbReference type="EC" id="3.2.1.51" evidence="3"/>
<dbReference type="Gene3D" id="3.20.20.80">
    <property type="entry name" value="Glycosidases"/>
    <property type="match status" value="2"/>
</dbReference>
<dbReference type="GO" id="GO:0004560">
    <property type="term" value="F:alpha-L-fucosidase activity"/>
    <property type="evidence" value="ECO:0007669"/>
    <property type="project" value="UniProtKB-EC"/>
</dbReference>
<reference evidence="12" key="1">
    <citation type="submission" date="2020-09" db="EMBL/GenBank/DDBJ databases">
        <authorList>
            <person name="Kikuchi T."/>
        </authorList>
    </citation>
    <scope>NUCLEOTIDE SEQUENCE</scope>
    <source>
        <strain evidence="12">SH1</strain>
    </source>
</reference>
<dbReference type="Proteomes" id="UP000614601">
    <property type="component" value="Unassembled WGS sequence"/>
</dbReference>
<dbReference type="Gene3D" id="2.150.10.10">
    <property type="entry name" value="Serralysin-like metalloprotease, C-terminal"/>
    <property type="match status" value="2"/>
</dbReference>
<evidence type="ECO:0000256" key="6">
    <source>
        <dbReference type="ARBA" id="ARBA00023295"/>
    </source>
</evidence>
<dbReference type="SMART" id="SM00812">
    <property type="entry name" value="Alpha_L_fucos"/>
    <property type="match status" value="1"/>
</dbReference>
<feature type="signal peptide" evidence="8">
    <location>
        <begin position="1"/>
        <end position="18"/>
    </location>
</feature>
<feature type="domain" description="Trimeric autotransporter adhesin YadA-like head" evidence="10">
    <location>
        <begin position="311"/>
        <end position="337"/>
    </location>
</feature>
<dbReference type="SUPFAM" id="SSF101967">
    <property type="entry name" value="Adhesin YadA, collagen-binding domain"/>
    <property type="match status" value="2"/>
</dbReference>
<feature type="domain" description="Trimeric autotransporter adhesin YadA-like head" evidence="10">
    <location>
        <begin position="255"/>
        <end position="274"/>
    </location>
</feature>
<feature type="domain" description="Glycoside hydrolase family 29 N-terminal" evidence="9">
    <location>
        <begin position="15"/>
        <end position="238"/>
    </location>
</feature>
<evidence type="ECO:0000259" key="10">
    <source>
        <dbReference type="Pfam" id="PF05658"/>
    </source>
</evidence>
<dbReference type="CDD" id="cd12820">
    <property type="entry name" value="LbR_YadA-like"/>
    <property type="match status" value="2"/>
</dbReference>
<evidence type="ECO:0000256" key="5">
    <source>
        <dbReference type="ARBA" id="ARBA00022801"/>
    </source>
</evidence>
<dbReference type="Pfam" id="PF01120">
    <property type="entry name" value="Alpha_L_fucos"/>
    <property type="match status" value="2"/>
</dbReference>
<dbReference type="EMBL" id="CAJFCW020000006">
    <property type="protein sequence ID" value="CAG9125759.1"/>
    <property type="molecule type" value="Genomic_DNA"/>
</dbReference>
<feature type="region of interest" description="Disordered" evidence="7">
    <location>
        <begin position="285"/>
        <end position="393"/>
    </location>
</feature>
<feature type="domain" description="Trimeric autotransporter adhesin YadA-like head" evidence="10">
    <location>
        <begin position="458"/>
        <end position="484"/>
    </location>
</feature>
<evidence type="ECO:0000256" key="4">
    <source>
        <dbReference type="ARBA" id="ARBA00022729"/>
    </source>
</evidence>
<keyword evidence="6" id="KW-0326">Glycosidase</keyword>
<dbReference type="PANTHER" id="PTHR10030:SF37">
    <property type="entry name" value="ALPHA-L-FUCOSIDASE-RELATED"/>
    <property type="match status" value="1"/>
</dbReference>
<dbReference type="OrthoDB" id="6039950at2759"/>
<evidence type="ECO:0000256" key="7">
    <source>
        <dbReference type="SAM" id="MobiDB-lite"/>
    </source>
</evidence>
<dbReference type="InterPro" id="IPR018526">
    <property type="entry name" value="Glyco_hydro_29_CS"/>
</dbReference>
<feature type="domain" description="Trimeric autotransporter adhesin YadA-like head" evidence="10">
    <location>
        <begin position="339"/>
        <end position="365"/>
    </location>
</feature>
<evidence type="ECO:0000256" key="1">
    <source>
        <dbReference type="ARBA" id="ARBA00004071"/>
    </source>
</evidence>
<name>A0A811LLG9_9BILA</name>
<dbReference type="GO" id="GO:0006004">
    <property type="term" value="P:fucose metabolic process"/>
    <property type="evidence" value="ECO:0007669"/>
    <property type="project" value="InterPro"/>
</dbReference>
<dbReference type="EMBL" id="CAJFDH010000006">
    <property type="protein sequence ID" value="CAD5229096.1"/>
    <property type="molecule type" value="Genomic_DNA"/>
</dbReference>
<dbReference type="InterPro" id="IPR000933">
    <property type="entry name" value="Glyco_hydro_29"/>
</dbReference>
<comment type="caution">
    <text evidence="12">The sequence shown here is derived from an EMBL/GenBank/DDBJ whole genome shotgun (WGS) entry which is preliminary data.</text>
</comment>
<dbReference type="Pfam" id="PF05658">
    <property type="entry name" value="YadA_head"/>
    <property type="match status" value="8"/>
</dbReference>
<dbReference type="InterPro" id="IPR016286">
    <property type="entry name" value="FUC_metazoa-typ"/>
</dbReference>
<feature type="domain" description="Trimeric autotransporter adhesin YadA-like head" evidence="10">
    <location>
        <begin position="367"/>
        <end position="392"/>
    </location>
</feature>
<comment type="similarity">
    <text evidence="2">Belongs to the glycosyl hydrolase 29 family.</text>
</comment>
<dbReference type="InterPro" id="IPR031919">
    <property type="entry name" value="Fucosidase_C"/>
</dbReference>
<keyword evidence="5" id="KW-0378">Hydrolase</keyword>
<dbReference type="SUPFAM" id="SSF51445">
    <property type="entry name" value="(Trans)glycosidases"/>
    <property type="match status" value="2"/>
</dbReference>
<feature type="domain" description="Trimeric autotransporter adhesin YadA-like head" evidence="10">
    <location>
        <begin position="493"/>
        <end position="519"/>
    </location>
</feature>
<evidence type="ECO:0000313" key="12">
    <source>
        <dbReference type="EMBL" id="CAD5229096.1"/>
    </source>
</evidence>
<accession>A0A811LLG9</accession>
<dbReference type="Proteomes" id="UP000783686">
    <property type="component" value="Unassembled WGS sequence"/>
</dbReference>
<feature type="chain" id="PRO_5035595627" description="alpha-L-fucosidase" evidence="8">
    <location>
        <begin position="19"/>
        <end position="804"/>
    </location>
</feature>
<feature type="domain" description="Alpha-L-fucosidase C-terminal" evidence="11">
    <location>
        <begin position="698"/>
        <end position="789"/>
    </location>
</feature>
<organism evidence="12 13">
    <name type="scientific">Bursaphelenchus okinawaensis</name>
    <dbReference type="NCBI Taxonomy" id="465554"/>
    <lineage>
        <taxon>Eukaryota</taxon>
        <taxon>Metazoa</taxon>
        <taxon>Ecdysozoa</taxon>
        <taxon>Nematoda</taxon>
        <taxon>Chromadorea</taxon>
        <taxon>Rhabditida</taxon>
        <taxon>Tylenchina</taxon>
        <taxon>Tylenchomorpha</taxon>
        <taxon>Aphelenchoidea</taxon>
        <taxon>Aphelenchoididae</taxon>
        <taxon>Bursaphelenchus</taxon>
    </lineage>
</organism>
<keyword evidence="13" id="KW-1185">Reference proteome</keyword>
<feature type="domain" description="Trimeric autotransporter adhesin YadA-like head" evidence="10">
    <location>
        <begin position="276"/>
        <end position="302"/>
    </location>
</feature>
<dbReference type="PRINTS" id="PR00741">
    <property type="entry name" value="GLHYDRLASE29"/>
</dbReference>
<proteinExistence type="inferred from homology"/>
<feature type="domain" description="Glycoside hydrolase family 29 N-terminal" evidence="9">
    <location>
        <begin position="522"/>
        <end position="683"/>
    </location>
</feature>
<keyword evidence="4 8" id="KW-0732">Signal</keyword>
<gene>
    <name evidence="12" type="ORF">BOKJ2_LOCUS13155</name>
</gene>
<evidence type="ECO:0000313" key="13">
    <source>
        <dbReference type="Proteomes" id="UP000614601"/>
    </source>
</evidence>
<dbReference type="GO" id="GO:0016139">
    <property type="term" value="P:glycoside catabolic process"/>
    <property type="evidence" value="ECO:0007669"/>
    <property type="project" value="TreeGrafter"/>
</dbReference>
<dbReference type="PROSITE" id="PS00385">
    <property type="entry name" value="ALPHA_L_FUCOSIDASE"/>
    <property type="match status" value="1"/>
</dbReference>
<comment type="function">
    <text evidence="1">Alpha-L-fucosidase is responsible for hydrolyzing the alpha-1,6-linked fucose joined to the reducing-end N-acetylglucosamine of the carbohydrate moieties of glycoproteins.</text>
</comment>
<evidence type="ECO:0000259" key="9">
    <source>
        <dbReference type="Pfam" id="PF01120"/>
    </source>
</evidence>